<protein>
    <submittedName>
        <fullName evidence="1">Uncharacterized protein</fullName>
    </submittedName>
</protein>
<accession>A0A7X0HQI2</accession>
<dbReference type="EMBL" id="JACHGK010000004">
    <property type="protein sequence ID" value="MBB6444939.1"/>
    <property type="molecule type" value="Genomic_DNA"/>
</dbReference>
<keyword evidence="2" id="KW-1185">Reference proteome</keyword>
<comment type="caution">
    <text evidence="1">The sequence shown here is derived from an EMBL/GenBank/DDBJ whole genome shotgun (WGS) entry which is preliminary data.</text>
</comment>
<evidence type="ECO:0000313" key="2">
    <source>
        <dbReference type="Proteomes" id="UP000531594"/>
    </source>
</evidence>
<evidence type="ECO:0000313" key="1">
    <source>
        <dbReference type="EMBL" id="MBB6444939.1"/>
    </source>
</evidence>
<dbReference type="Proteomes" id="UP000531594">
    <property type="component" value="Unassembled WGS sequence"/>
</dbReference>
<proteinExistence type="predicted"/>
<organism evidence="1 2">
    <name type="scientific">Bacillus benzoevorans</name>
    <dbReference type="NCBI Taxonomy" id="1456"/>
    <lineage>
        <taxon>Bacteria</taxon>
        <taxon>Bacillati</taxon>
        <taxon>Bacillota</taxon>
        <taxon>Bacilli</taxon>
        <taxon>Bacillales</taxon>
        <taxon>Bacillaceae</taxon>
        <taxon>Bacillus</taxon>
    </lineage>
</organism>
<sequence>MANYLKDDNQLIVWPVLKEAAESNMLLGNIGVRARYDMTNKELLEICLSAWKVNEDKNYRLFLIRGDGKVEVSLDGDLKEAGIRNGDFLEIA</sequence>
<name>A0A7X0HQI2_9BACI</name>
<reference evidence="1 2" key="1">
    <citation type="submission" date="2020-08" db="EMBL/GenBank/DDBJ databases">
        <title>Genomic Encyclopedia of Type Strains, Phase IV (KMG-IV): sequencing the most valuable type-strain genomes for metagenomic binning, comparative biology and taxonomic classification.</title>
        <authorList>
            <person name="Goeker M."/>
        </authorList>
    </citation>
    <scope>NUCLEOTIDE SEQUENCE [LARGE SCALE GENOMIC DNA]</scope>
    <source>
        <strain evidence="1 2">DSM 5391</strain>
    </source>
</reference>
<gene>
    <name evidence="1" type="ORF">HNR53_001549</name>
</gene>
<dbReference type="AlphaFoldDB" id="A0A7X0HQI2"/>
<dbReference type="RefSeq" id="WP_184524508.1">
    <property type="nucleotide sequence ID" value="NZ_JACHGK010000004.1"/>
</dbReference>